<evidence type="ECO:0000256" key="1">
    <source>
        <dbReference type="ARBA" id="ARBA00000085"/>
    </source>
</evidence>
<protein>
    <recommendedName>
        <fullName evidence="2">histidine kinase</fullName>
        <ecNumber evidence="2">2.7.13.3</ecNumber>
    </recommendedName>
</protein>
<dbReference type="SMART" id="SM00304">
    <property type="entry name" value="HAMP"/>
    <property type="match status" value="1"/>
</dbReference>
<dbReference type="Pfam" id="PF02518">
    <property type="entry name" value="HATPase_c"/>
    <property type="match status" value="1"/>
</dbReference>
<dbReference type="SMART" id="SM00387">
    <property type="entry name" value="HATPase_c"/>
    <property type="match status" value="1"/>
</dbReference>
<dbReference type="InterPro" id="IPR025919">
    <property type="entry name" value="Stimulus_sens_dom"/>
</dbReference>
<dbReference type="Pfam" id="PF00512">
    <property type="entry name" value="HisKA"/>
    <property type="match status" value="1"/>
</dbReference>
<evidence type="ECO:0000256" key="8">
    <source>
        <dbReference type="ARBA" id="ARBA00023012"/>
    </source>
</evidence>
<evidence type="ECO:0000259" key="11">
    <source>
        <dbReference type="PROSITE" id="PS50109"/>
    </source>
</evidence>
<dbReference type="Proteomes" id="UP000727907">
    <property type="component" value="Unassembled WGS sequence"/>
</dbReference>
<keyword evidence="7 10" id="KW-1133">Transmembrane helix</keyword>
<dbReference type="RefSeq" id="WP_216958752.1">
    <property type="nucleotide sequence ID" value="NZ_JAHOPB010000001.1"/>
</dbReference>
<keyword evidence="8" id="KW-0902">Two-component regulatory system</keyword>
<comment type="catalytic activity">
    <reaction evidence="1">
        <text>ATP + protein L-histidine = ADP + protein N-phospho-L-histidine.</text>
        <dbReference type="EC" id="2.7.13.3"/>
    </reaction>
</comment>
<dbReference type="Pfam" id="PF13756">
    <property type="entry name" value="Stimulus_sens_1"/>
    <property type="match status" value="1"/>
</dbReference>
<keyword evidence="3" id="KW-0597">Phosphoprotein</keyword>
<evidence type="ECO:0000256" key="9">
    <source>
        <dbReference type="SAM" id="MobiDB-lite"/>
    </source>
</evidence>
<dbReference type="InterPro" id="IPR025908">
    <property type="entry name" value="Sensor_TM1"/>
</dbReference>
<dbReference type="Pfam" id="PF13755">
    <property type="entry name" value="Sensor_TM1"/>
    <property type="match status" value="1"/>
</dbReference>
<dbReference type="InterPro" id="IPR003661">
    <property type="entry name" value="HisK_dim/P_dom"/>
</dbReference>
<feature type="region of interest" description="Disordered" evidence="9">
    <location>
        <begin position="39"/>
        <end position="62"/>
    </location>
</feature>
<evidence type="ECO:0000313" key="14">
    <source>
        <dbReference type="Proteomes" id="UP000727907"/>
    </source>
</evidence>
<feature type="transmembrane region" description="Helical" evidence="10">
    <location>
        <begin position="72"/>
        <end position="90"/>
    </location>
</feature>
<comment type="caution">
    <text evidence="13">The sequence shown here is derived from an EMBL/GenBank/DDBJ whole genome shotgun (WGS) entry which is preliminary data.</text>
</comment>
<evidence type="ECO:0000256" key="4">
    <source>
        <dbReference type="ARBA" id="ARBA00022679"/>
    </source>
</evidence>
<evidence type="ECO:0000256" key="6">
    <source>
        <dbReference type="ARBA" id="ARBA00022777"/>
    </source>
</evidence>
<evidence type="ECO:0000313" key="13">
    <source>
        <dbReference type="EMBL" id="MBU8873990.1"/>
    </source>
</evidence>
<keyword evidence="14" id="KW-1185">Reference proteome</keyword>
<keyword evidence="4" id="KW-0808">Transferase</keyword>
<feature type="region of interest" description="Disordered" evidence="9">
    <location>
        <begin position="1"/>
        <end position="22"/>
    </location>
</feature>
<dbReference type="EC" id="2.7.13.3" evidence="2"/>
<dbReference type="InterPro" id="IPR005467">
    <property type="entry name" value="His_kinase_dom"/>
</dbReference>
<feature type="transmembrane region" description="Helical" evidence="10">
    <location>
        <begin position="102"/>
        <end position="122"/>
    </location>
</feature>
<dbReference type="InterPro" id="IPR003660">
    <property type="entry name" value="HAMP_dom"/>
</dbReference>
<proteinExistence type="predicted"/>
<keyword evidence="10" id="KW-0472">Membrane</keyword>
<dbReference type="CDD" id="cd00082">
    <property type="entry name" value="HisKA"/>
    <property type="match status" value="1"/>
</dbReference>
<evidence type="ECO:0000256" key="5">
    <source>
        <dbReference type="ARBA" id="ARBA00022692"/>
    </source>
</evidence>
<evidence type="ECO:0000256" key="7">
    <source>
        <dbReference type="ARBA" id="ARBA00022989"/>
    </source>
</evidence>
<evidence type="ECO:0000256" key="10">
    <source>
        <dbReference type="SAM" id="Phobius"/>
    </source>
</evidence>
<evidence type="ECO:0000256" key="3">
    <source>
        <dbReference type="ARBA" id="ARBA00022553"/>
    </source>
</evidence>
<dbReference type="EMBL" id="JAHOPB010000001">
    <property type="protein sequence ID" value="MBU8873990.1"/>
    <property type="molecule type" value="Genomic_DNA"/>
</dbReference>
<keyword evidence="5 10" id="KW-0812">Transmembrane</keyword>
<dbReference type="InterPro" id="IPR050428">
    <property type="entry name" value="TCS_sensor_his_kinase"/>
</dbReference>
<gene>
    <name evidence="13" type="ORF">KQ910_09455</name>
</gene>
<keyword evidence="6 13" id="KW-0418">Kinase</keyword>
<feature type="domain" description="Histidine kinase" evidence="11">
    <location>
        <begin position="370"/>
        <end position="595"/>
    </location>
</feature>
<dbReference type="PANTHER" id="PTHR45436:SF5">
    <property type="entry name" value="SENSOR HISTIDINE KINASE TRCS"/>
    <property type="match status" value="1"/>
</dbReference>
<dbReference type="Pfam" id="PF00672">
    <property type="entry name" value="HAMP"/>
    <property type="match status" value="1"/>
</dbReference>
<dbReference type="GO" id="GO:0016301">
    <property type="term" value="F:kinase activity"/>
    <property type="evidence" value="ECO:0007669"/>
    <property type="project" value="UniProtKB-KW"/>
</dbReference>
<name>A0ABS6ILB0_9HYPH</name>
<dbReference type="PROSITE" id="PS50109">
    <property type="entry name" value="HIS_KIN"/>
    <property type="match status" value="1"/>
</dbReference>
<sequence>MASDTDTATPEPAPRPLGSPTLSSRIATALGRLFPRAVRKAPPQATGAADSPSLLRRRRSVDRSHSPLTRRILLLNLIPVALLTLGAVYLSDYEEELIDTELASLLVQGEMVAAGIGEVAVVGGETTVNRMDADAARQLLTRLVRPTGVRARLFSETGELLGDSAMLNEVGRIHVVPLPPPEMPVATIETETKFGDRISDWIARQLSRVDHYPEYIDKPVPTLRDFPEAASALRGFNASAVRSAGDGRLMLSAAVPVQRYKQVLGALLLTRDNRAIAASLREVRYDMLTIAAAALGITVLLSLYLAGTITQPIVRLARAADEVRLARESRPEIPDLGKRGDEIGDLNDALRSMTEALWLRINTIESFAADVAHELKNPLTSLRSAIEMAGHPNLDAERRAKLMDIVMDDINRLNRLISDISDASRLDAELMRGEVRPVELDRLLRDMVHHYAVTANQKSGVEVEYRVAANPPFVAHGHDGRYGQVFRNVIDNAISFSPRGSKIVVELSREPRNGPFVVTIDDEGQGIPEDNLESIFQRFYSERPTEHFGQHSGLGLSICRQIVETYGGTIAASNRRAPDGRILGARFTVRLPSASGRK</sequence>
<dbReference type="SMART" id="SM00388">
    <property type="entry name" value="HisKA"/>
    <property type="match status" value="1"/>
</dbReference>
<dbReference type="PANTHER" id="PTHR45436">
    <property type="entry name" value="SENSOR HISTIDINE KINASE YKOH"/>
    <property type="match status" value="1"/>
</dbReference>
<reference evidence="13 14" key="1">
    <citation type="submission" date="2021-06" db="EMBL/GenBank/DDBJ databases">
        <authorList>
            <person name="Lee D.H."/>
        </authorList>
    </citation>
    <scope>NUCLEOTIDE SEQUENCE [LARGE SCALE GENOMIC DNA]</scope>
    <source>
        <strain evidence="13 14">MMS21-HV4-11</strain>
    </source>
</reference>
<feature type="domain" description="HAMP" evidence="12">
    <location>
        <begin position="307"/>
        <end position="362"/>
    </location>
</feature>
<evidence type="ECO:0000259" key="12">
    <source>
        <dbReference type="PROSITE" id="PS50885"/>
    </source>
</evidence>
<accession>A0ABS6ILB0</accession>
<dbReference type="CDD" id="cd06225">
    <property type="entry name" value="HAMP"/>
    <property type="match status" value="1"/>
</dbReference>
<dbReference type="InterPro" id="IPR003594">
    <property type="entry name" value="HATPase_dom"/>
</dbReference>
<feature type="transmembrane region" description="Helical" evidence="10">
    <location>
        <begin position="287"/>
        <end position="306"/>
    </location>
</feature>
<dbReference type="PROSITE" id="PS50885">
    <property type="entry name" value="HAMP"/>
    <property type="match status" value="1"/>
</dbReference>
<evidence type="ECO:0000256" key="2">
    <source>
        <dbReference type="ARBA" id="ARBA00012438"/>
    </source>
</evidence>
<organism evidence="13 14">
    <name type="scientific">Reyranella humidisoli</name>
    <dbReference type="NCBI Taxonomy" id="2849149"/>
    <lineage>
        <taxon>Bacteria</taxon>
        <taxon>Pseudomonadati</taxon>
        <taxon>Pseudomonadota</taxon>
        <taxon>Alphaproteobacteria</taxon>
        <taxon>Hyphomicrobiales</taxon>
        <taxon>Reyranellaceae</taxon>
        <taxon>Reyranella</taxon>
    </lineage>
</organism>